<evidence type="ECO:0000313" key="12">
    <source>
        <dbReference type="Proteomes" id="UP000663845"/>
    </source>
</evidence>
<dbReference type="GO" id="GO:0006493">
    <property type="term" value="P:protein O-linked glycosylation"/>
    <property type="evidence" value="ECO:0007669"/>
    <property type="project" value="TreeGrafter"/>
</dbReference>
<evidence type="ECO:0000256" key="5">
    <source>
        <dbReference type="ARBA" id="ARBA00022692"/>
    </source>
</evidence>
<keyword evidence="5 10" id="KW-0812">Transmembrane</keyword>
<dbReference type="EC" id="2.4.1.-" evidence="10"/>
<evidence type="ECO:0000256" key="3">
    <source>
        <dbReference type="ARBA" id="ARBA00022676"/>
    </source>
</evidence>
<sequence>MAFDCDNNYNVCSNNKRCFLTLVLFNFFLACTYYFYEHNQLDVRQNAVKHFPNIFYQHELSRKTNNSIEIIRNILENEYNRSDLQIFYDLVDKEFALGLRCTRNQNKKSNVDLTISETNNTNITIIRSLSSTTTSHLLPSNHHSHRTLYSFLISNSDICLTESIDLLIMIISKSENYKTRDAIRRTWGSRKNLGIYSSISIKIFFLIDFDEKFSNNVRLENNLFHDIIQVELPQQYTLVTYRVLSILEWSFRYCRRAKFVFKTDDDIFINLILLLKFVSPLITNSSNNSFHISDMTIYGYKHINPGVFRQASDPVTARYVVTSDEYPCSKYPDFLSGFGYLIPKKARDALVYASYYDYEKPFRISDVYVTGILPDYLSLPRTSMSDYQIRYVNDCEGFFANPNAFACAAGLHHGDTRILPDYLSLPRTSMSDYQIRYVNDCEGFFANPNAFACAAGLHHGDTSDVFDKFHRYWQLIRKLL</sequence>
<name>A0A815BD22_9BILA</name>
<evidence type="ECO:0000256" key="4">
    <source>
        <dbReference type="ARBA" id="ARBA00022679"/>
    </source>
</evidence>
<dbReference type="InterPro" id="IPR002659">
    <property type="entry name" value="Glyco_trans_31"/>
</dbReference>
<gene>
    <name evidence="11" type="ORF">JYZ213_LOCUS30584</name>
</gene>
<dbReference type="PANTHER" id="PTHR11214">
    <property type="entry name" value="BETA-1,3-N-ACETYLGLUCOSAMINYLTRANSFERASE"/>
    <property type="match status" value="1"/>
</dbReference>
<evidence type="ECO:0000256" key="2">
    <source>
        <dbReference type="ARBA" id="ARBA00008661"/>
    </source>
</evidence>
<dbReference type="Proteomes" id="UP000663845">
    <property type="component" value="Unassembled WGS sequence"/>
</dbReference>
<evidence type="ECO:0000256" key="6">
    <source>
        <dbReference type="ARBA" id="ARBA00022968"/>
    </source>
</evidence>
<keyword evidence="4" id="KW-0808">Transferase</keyword>
<comment type="similarity">
    <text evidence="2 10">Belongs to the glycosyltransferase 31 family.</text>
</comment>
<reference evidence="11" key="1">
    <citation type="submission" date="2021-02" db="EMBL/GenBank/DDBJ databases">
        <authorList>
            <person name="Nowell W R."/>
        </authorList>
    </citation>
    <scope>NUCLEOTIDE SEQUENCE</scope>
</reference>
<keyword evidence="9 10" id="KW-0472">Membrane</keyword>
<keyword evidence="6 10" id="KW-0735">Signal-anchor</keyword>
<dbReference type="AlphaFoldDB" id="A0A815BD22"/>
<keyword evidence="3 10" id="KW-0328">Glycosyltransferase</keyword>
<dbReference type="Pfam" id="PF01762">
    <property type="entry name" value="Galactosyl_T"/>
    <property type="match status" value="1"/>
</dbReference>
<dbReference type="PANTHER" id="PTHR11214:SF3">
    <property type="entry name" value="BETA-1,3-GALACTOSYLTRANSFERASE 6"/>
    <property type="match status" value="1"/>
</dbReference>
<keyword evidence="8 10" id="KW-0333">Golgi apparatus</keyword>
<comment type="caution">
    <text evidence="11">The sequence shown here is derived from an EMBL/GenBank/DDBJ whole genome shotgun (WGS) entry which is preliminary data.</text>
</comment>
<keyword evidence="7 10" id="KW-1133">Transmembrane helix</keyword>
<comment type="subcellular location">
    <subcellularLocation>
        <location evidence="1 10">Golgi apparatus membrane</location>
        <topology evidence="1 10">Single-pass type II membrane protein</topology>
    </subcellularLocation>
</comment>
<organism evidence="11 12">
    <name type="scientific">Adineta steineri</name>
    <dbReference type="NCBI Taxonomy" id="433720"/>
    <lineage>
        <taxon>Eukaryota</taxon>
        <taxon>Metazoa</taxon>
        <taxon>Spiralia</taxon>
        <taxon>Gnathifera</taxon>
        <taxon>Rotifera</taxon>
        <taxon>Eurotatoria</taxon>
        <taxon>Bdelloidea</taxon>
        <taxon>Adinetida</taxon>
        <taxon>Adinetidae</taxon>
        <taxon>Adineta</taxon>
    </lineage>
</organism>
<evidence type="ECO:0000256" key="10">
    <source>
        <dbReference type="RuleBase" id="RU363063"/>
    </source>
</evidence>
<evidence type="ECO:0000256" key="7">
    <source>
        <dbReference type="ARBA" id="ARBA00022989"/>
    </source>
</evidence>
<accession>A0A815BD22</accession>
<feature type="transmembrane region" description="Helical" evidence="10">
    <location>
        <begin position="18"/>
        <end position="36"/>
    </location>
</feature>
<proteinExistence type="inferred from homology"/>
<evidence type="ECO:0000256" key="1">
    <source>
        <dbReference type="ARBA" id="ARBA00004323"/>
    </source>
</evidence>
<evidence type="ECO:0000313" key="11">
    <source>
        <dbReference type="EMBL" id="CAF1268985.1"/>
    </source>
</evidence>
<protein>
    <recommendedName>
        <fullName evidence="10">Hexosyltransferase</fullName>
        <ecNumber evidence="10">2.4.1.-</ecNumber>
    </recommendedName>
</protein>
<dbReference type="EMBL" id="CAJNOG010000492">
    <property type="protein sequence ID" value="CAF1268985.1"/>
    <property type="molecule type" value="Genomic_DNA"/>
</dbReference>
<dbReference type="GO" id="GO:0016758">
    <property type="term" value="F:hexosyltransferase activity"/>
    <property type="evidence" value="ECO:0007669"/>
    <property type="project" value="InterPro"/>
</dbReference>
<dbReference type="Gene3D" id="3.90.550.50">
    <property type="match status" value="1"/>
</dbReference>
<evidence type="ECO:0000256" key="8">
    <source>
        <dbReference type="ARBA" id="ARBA00023034"/>
    </source>
</evidence>
<evidence type="ECO:0000256" key="9">
    <source>
        <dbReference type="ARBA" id="ARBA00023136"/>
    </source>
</evidence>
<dbReference type="GO" id="GO:0000139">
    <property type="term" value="C:Golgi membrane"/>
    <property type="evidence" value="ECO:0007669"/>
    <property type="project" value="UniProtKB-SubCell"/>
</dbReference>